<comment type="similarity">
    <text evidence="3">Belongs to the HAD-like hydrolase superfamily. CbbY/CbbZ/Gph/YieH family.</text>
</comment>
<evidence type="ECO:0000256" key="4">
    <source>
        <dbReference type="ARBA" id="ARBA00013078"/>
    </source>
</evidence>
<dbReference type="AlphaFoldDB" id="A0A370X5E4"/>
<dbReference type="Gene3D" id="1.10.150.240">
    <property type="entry name" value="Putative phosphatase, domain 2"/>
    <property type="match status" value="1"/>
</dbReference>
<evidence type="ECO:0000313" key="6">
    <source>
        <dbReference type="Proteomes" id="UP000254258"/>
    </source>
</evidence>
<dbReference type="InterPro" id="IPR041492">
    <property type="entry name" value="HAD_2"/>
</dbReference>
<dbReference type="PANTHER" id="PTHR43434:SF1">
    <property type="entry name" value="PHOSPHOGLYCOLATE PHOSPHATASE"/>
    <property type="match status" value="1"/>
</dbReference>
<dbReference type="SUPFAM" id="SSF56784">
    <property type="entry name" value="HAD-like"/>
    <property type="match status" value="1"/>
</dbReference>
<dbReference type="EC" id="3.1.3.18" evidence="4"/>
<evidence type="ECO:0000313" key="5">
    <source>
        <dbReference type="EMBL" id="RDS83552.1"/>
    </source>
</evidence>
<dbReference type="GO" id="GO:0008967">
    <property type="term" value="F:phosphoglycolate phosphatase activity"/>
    <property type="evidence" value="ECO:0007669"/>
    <property type="project" value="UniProtKB-EC"/>
</dbReference>
<dbReference type="PANTHER" id="PTHR43434">
    <property type="entry name" value="PHOSPHOGLYCOLATE PHOSPHATASE"/>
    <property type="match status" value="1"/>
</dbReference>
<dbReference type="Proteomes" id="UP000254258">
    <property type="component" value="Unassembled WGS sequence"/>
</dbReference>
<dbReference type="InterPro" id="IPR023214">
    <property type="entry name" value="HAD_sf"/>
</dbReference>
<dbReference type="InterPro" id="IPR023198">
    <property type="entry name" value="PGP-like_dom2"/>
</dbReference>
<keyword evidence="6" id="KW-1185">Reference proteome</keyword>
<dbReference type="InterPro" id="IPR036412">
    <property type="entry name" value="HAD-like_sf"/>
</dbReference>
<dbReference type="Gene3D" id="3.40.50.1000">
    <property type="entry name" value="HAD superfamily/HAD-like"/>
    <property type="match status" value="1"/>
</dbReference>
<keyword evidence="5" id="KW-0378">Hydrolase</keyword>
<sequence length="231" mass="26252">MRQLLLDAQHIVFDWNGTLIDDVDLAVRAVNRCCCLYGLNAISRDEYRSKFRFPIRDFYRDLGFQVENRLFEDVIKNYLSVFDRDVFQCALHEGTVTLLEKLLDEGKILSILSASHQSILTETVSTKGLARYFTYVVGLGDNHAHGKLGIARELQDRSGIATHRTLYIGDTRHDAEVATSMGWSFLMVRSGHQARREEGNEAVDSLQEILVHLQESEHASAPGQRMRELAP</sequence>
<dbReference type="GO" id="GO:0005829">
    <property type="term" value="C:cytosol"/>
    <property type="evidence" value="ECO:0007669"/>
    <property type="project" value="TreeGrafter"/>
</dbReference>
<dbReference type="EMBL" id="QRBE01000002">
    <property type="protein sequence ID" value="RDS83552.1"/>
    <property type="molecule type" value="Genomic_DNA"/>
</dbReference>
<dbReference type="RefSeq" id="WP_115494260.1">
    <property type="nucleotide sequence ID" value="NZ_QRBE01000002.1"/>
</dbReference>
<dbReference type="Pfam" id="PF13419">
    <property type="entry name" value="HAD_2"/>
    <property type="match status" value="1"/>
</dbReference>
<dbReference type="InterPro" id="IPR050155">
    <property type="entry name" value="HAD-like_hydrolase_sf"/>
</dbReference>
<gene>
    <name evidence="5" type="ORF">DWU98_04225</name>
</gene>
<evidence type="ECO:0000256" key="1">
    <source>
        <dbReference type="ARBA" id="ARBA00000830"/>
    </source>
</evidence>
<comment type="catalytic activity">
    <reaction evidence="1">
        <text>2-phosphoglycolate + H2O = glycolate + phosphate</text>
        <dbReference type="Rhea" id="RHEA:14369"/>
        <dbReference type="ChEBI" id="CHEBI:15377"/>
        <dbReference type="ChEBI" id="CHEBI:29805"/>
        <dbReference type="ChEBI" id="CHEBI:43474"/>
        <dbReference type="ChEBI" id="CHEBI:58033"/>
        <dbReference type="EC" id="3.1.3.18"/>
    </reaction>
</comment>
<organism evidence="5 6">
    <name type="scientific">Dyella monticola</name>
    <dbReference type="NCBI Taxonomy" id="1927958"/>
    <lineage>
        <taxon>Bacteria</taxon>
        <taxon>Pseudomonadati</taxon>
        <taxon>Pseudomonadota</taxon>
        <taxon>Gammaproteobacteria</taxon>
        <taxon>Lysobacterales</taxon>
        <taxon>Rhodanobacteraceae</taxon>
        <taxon>Dyella</taxon>
    </lineage>
</organism>
<dbReference type="OrthoDB" id="9792518at2"/>
<evidence type="ECO:0000256" key="3">
    <source>
        <dbReference type="ARBA" id="ARBA00006171"/>
    </source>
</evidence>
<comment type="caution">
    <text evidence="5">The sequence shown here is derived from an EMBL/GenBank/DDBJ whole genome shotgun (WGS) entry which is preliminary data.</text>
</comment>
<evidence type="ECO:0000256" key="2">
    <source>
        <dbReference type="ARBA" id="ARBA00004818"/>
    </source>
</evidence>
<protein>
    <recommendedName>
        <fullName evidence="4">phosphoglycolate phosphatase</fullName>
        <ecNumber evidence="4">3.1.3.18</ecNumber>
    </recommendedName>
</protein>
<proteinExistence type="inferred from homology"/>
<comment type="pathway">
    <text evidence="2">Organic acid metabolism; glycolate biosynthesis; glycolate from 2-phosphoglycolate: step 1/1.</text>
</comment>
<name>A0A370X5E4_9GAMM</name>
<accession>A0A370X5E4</accession>
<reference evidence="5 6" key="1">
    <citation type="submission" date="2018-07" db="EMBL/GenBank/DDBJ databases">
        <title>Dyella monticola sp. nov. and Dyella psychrodurans sp. nov. isolated from monsoon evergreen broad-leaved forest soil of Dinghu Mountain, China.</title>
        <authorList>
            <person name="Gao Z."/>
            <person name="Qiu L."/>
        </authorList>
    </citation>
    <scope>NUCLEOTIDE SEQUENCE [LARGE SCALE GENOMIC DNA]</scope>
    <source>
        <strain evidence="5 6">4G-K06</strain>
    </source>
</reference>
<dbReference type="GO" id="GO:0006281">
    <property type="term" value="P:DNA repair"/>
    <property type="evidence" value="ECO:0007669"/>
    <property type="project" value="TreeGrafter"/>
</dbReference>